<dbReference type="AlphaFoldDB" id="A0A2W5FTG7"/>
<proteinExistence type="predicted"/>
<protein>
    <submittedName>
        <fullName evidence="1">Uncharacterized protein</fullName>
    </submittedName>
</protein>
<dbReference type="EMBL" id="QFOT01000008">
    <property type="protein sequence ID" value="PZP57070.1"/>
    <property type="molecule type" value="Genomic_DNA"/>
</dbReference>
<reference evidence="1 2" key="1">
    <citation type="submission" date="2017-08" db="EMBL/GenBank/DDBJ databases">
        <title>Infants hospitalized years apart are colonized by the same room-sourced microbial strains.</title>
        <authorList>
            <person name="Brooks B."/>
            <person name="Olm M.R."/>
            <person name="Firek B.A."/>
            <person name="Baker R."/>
            <person name="Thomas B.C."/>
            <person name="Morowitz M.J."/>
            <person name="Banfield J.F."/>
        </authorList>
    </citation>
    <scope>NUCLEOTIDE SEQUENCE [LARGE SCALE GENOMIC DNA]</scope>
    <source>
        <strain evidence="1">S2_006_000_R2_64</strain>
    </source>
</reference>
<organism evidence="1 2">
    <name type="scientific">Micavibrio aeruginosavorus</name>
    <dbReference type="NCBI Taxonomy" id="349221"/>
    <lineage>
        <taxon>Bacteria</taxon>
        <taxon>Pseudomonadati</taxon>
        <taxon>Bdellovibrionota</taxon>
        <taxon>Bdellovibrionia</taxon>
        <taxon>Bdellovibrionales</taxon>
        <taxon>Pseudobdellovibrionaceae</taxon>
        <taxon>Micavibrio</taxon>
    </lineage>
</organism>
<sequence length="155" mass="18207">MATLQCNNMHDVRKVILSFESLIFKSSEPVRIRKITPESGSYDCNYDTDIRRDKMSLICLLNELMGIFGKTSRSWLIQNEIEECLISVQFYRDMIFRGRCPSYESYQDKLRSYLEEDVAFLKANLTQRQYKSVICSMGDSKMPKTKKEFLVLILK</sequence>
<comment type="caution">
    <text evidence="1">The sequence shown here is derived from an EMBL/GenBank/DDBJ whole genome shotgun (WGS) entry which is preliminary data.</text>
</comment>
<dbReference type="Proteomes" id="UP000249739">
    <property type="component" value="Unassembled WGS sequence"/>
</dbReference>
<gene>
    <name evidence="1" type="ORF">DI586_01565</name>
</gene>
<name>A0A2W5FTG7_9BACT</name>
<accession>A0A2W5FTG7</accession>
<evidence type="ECO:0000313" key="2">
    <source>
        <dbReference type="Proteomes" id="UP000249739"/>
    </source>
</evidence>
<evidence type="ECO:0000313" key="1">
    <source>
        <dbReference type="EMBL" id="PZP57070.1"/>
    </source>
</evidence>